<sequence>MRKITRWINEKFSVSLTDKDYNGLTEFLLLWNLFEDRLFENNFRIEKAERYIDDYIGEFNSNECNKVFKYFKNRYTNVDLGIITYPTFEKLNFRANDRKEFVDDVLVTESPSLRDKILASIIIIFRYRNNLFHGLKDVTQINYQQSNLVTANKMLKMFIETKV</sequence>
<accession>A0A0I9SBJ7</accession>
<dbReference type="PATRIC" id="fig|817.53.peg.1259"/>
<dbReference type="RefSeq" id="WP_044299959.1">
    <property type="nucleotide sequence ID" value="NZ_CP036542.1"/>
</dbReference>
<protein>
    <recommendedName>
        <fullName evidence="2">Apea-like HEPN domain-containing protein</fullName>
    </recommendedName>
</protein>
<evidence type="ECO:0008006" key="2">
    <source>
        <dbReference type="Google" id="ProtNLM"/>
    </source>
</evidence>
<evidence type="ECO:0000313" key="1">
    <source>
        <dbReference type="EMBL" id="KFX75573.1"/>
    </source>
</evidence>
<dbReference type="AlphaFoldDB" id="A0A0I9SBJ7"/>
<organism evidence="1">
    <name type="scientific">Bacteroides fragilis</name>
    <dbReference type="NCBI Taxonomy" id="817"/>
    <lineage>
        <taxon>Bacteria</taxon>
        <taxon>Pseudomonadati</taxon>
        <taxon>Bacteroidota</taxon>
        <taxon>Bacteroidia</taxon>
        <taxon>Bacteroidales</taxon>
        <taxon>Bacteroidaceae</taxon>
        <taxon>Bacteroides</taxon>
    </lineage>
</organism>
<dbReference type="EMBL" id="JMZZ02000097">
    <property type="protein sequence ID" value="KFX75573.1"/>
    <property type="molecule type" value="Genomic_DNA"/>
</dbReference>
<reference evidence="1" key="1">
    <citation type="book" date="2014" name="THE 24TH EUROPEAN CONGRESS OF CLINICAL MICROBIOLOGY AND INFECTIOUS DISEASES" publisher="ECCMID 2014" city="Barcelona, Spain">
        <title>Identification of resistance genes in three multidrug-resistant Bacteroides fragilis isolates by whole genome sequencing.</title>
        <editorList>
            <person name="Unknown"/>
            <person name="A."/>
        </editorList>
        <authorList>
            <person name="Sydenham T.V."/>
            <person name="Hasman H."/>
            <person name="Wang M."/>
            <person name="Soki J."/>
            <person name="Nagy E."/>
            <person name="Justesen U.S."/>
        </authorList>
    </citation>
    <scope>NUCLEOTIDE SEQUENCE</scope>
    <source>
        <strain evidence="1">DCMOUH0018B</strain>
    </source>
</reference>
<reference evidence="1" key="2">
    <citation type="submission" date="2014-07" db="EMBL/GenBank/DDBJ databases">
        <title>Genetics and epidemiology of antimicrobial resistance in B. fragilis group.</title>
        <authorList>
            <person name="Sydenham T.V."/>
            <person name="Hasman H."/>
            <person name="Kemp M."/>
            <person name="Justesen U.S."/>
        </authorList>
    </citation>
    <scope>NUCLEOTIDE SEQUENCE [LARGE SCALE GENOMIC DNA]</scope>
    <source>
        <strain evidence="1">DCMOUH0018B</strain>
    </source>
</reference>
<comment type="caution">
    <text evidence="1">The sequence shown here is derived from an EMBL/GenBank/DDBJ whole genome shotgun (WGS) entry which is preliminary data.</text>
</comment>
<proteinExistence type="predicted"/>
<gene>
    <name evidence="1" type="ORF">EE52_0206075</name>
</gene>
<name>A0A0I9SBJ7_BACFG</name>